<feature type="domain" description="Outer membrane protein beta-barrel" evidence="2">
    <location>
        <begin position="18"/>
        <end position="246"/>
    </location>
</feature>
<dbReference type="RefSeq" id="WP_139230413.1">
    <property type="nucleotide sequence ID" value="NZ_FPAS01000006.1"/>
</dbReference>
<evidence type="ECO:0000259" key="2">
    <source>
        <dbReference type="Pfam" id="PF13568"/>
    </source>
</evidence>
<evidence type="ECO:0000256" key="1">
    <source>
        <dbReference type="SAM" id="SignalP"/>
    </source>
</evidence>
<accession>A0A1I7BRY6</accession>
<evidence type="ECO:0000313" key="4">
    <source>
        <dbReference type="Proteomes" id="UP000236454"/>
    </source>
</evidence>
<proteinExistence type="predicted"/>
<evidence type="ECO:0000313" key="3">
    <source>
        <dbReference type="EMBL" id="SFT89957.1"/>
    </source>
</evidence>
<reference evidence="3 4" key="1">
    <citation type="submission" date="2016-10" db="EMBL/GenBank/DDBJ databases">
        <authorList>
            <person name="de Groot N.N."/>
        </authorList>
    </citation>
    <scope>NUCLEOTIDE SEQUENCE [LARGE SCALE GENOMIC DNA]</scope>
    <source>
        <strain evidence="3 4">CGMCC 1.7005</strain>
    </source>
</reference>
<organism evidence="3 4">
    <name type="scientific">Lishizhenia tianjinensis</name>
    <dbReference type="NCBI Taxonomy" id="477690"/>
    <lineage>
        <taxon>Bacteria</taxon>
        <taxon>Pseudomonadati</taxon>
        <taxon>Bacteroidota</taxon>
        <taxon>Flavobacteriia</taxon>
        <taxon>Flavobacteriales</taxon>
        <taxon>Crocinitomicaceae</taxon>
        <taxon>Lishizhenia</taxon>
    </lineage>
</organism>
<dbReference type="Proteomes" id="UP000236454">
    <property type="component" value="Unassembled WGS sequence"/>
</dbReference>
<feature type="chain" id="PRO_5014718515" evidence="1">
    <location>
        <begin position="22"/>
        <end position="290"/>
    </location>
</feature>
<dbReference type="STRING" id="477690.SAMN05216474_3039"/>
<feature type="signal peptide" evidence="1">
    <location>
        <begin position="1"/>
        <end position="21"/>
    </location>
</feature>
<dbReference type="EMBL" id="FPAS01000006">
    <property type="protein sequence ID" value="SFT89957.1"/>
    <property type="molecule type" value="Genomic_DNA"/>
</dbReference>
<keyword evidence="4" id="KW-1185">Reference proteome</keyword>
<dbReference type="Pfam" id="PF13568">
    <property type="entry name" value="OMP_b-brl_2"/>
    <property type="match status" value="1"/>
</dbReference>
<sequence length="290" mass="32980">MKKIFTIAAVFLGFCAMSQEAEVKKLQAGISLSEGILMNQSETNLISSPGVGNNFGIGVNLHYMFAEYLGFSTGIIFDIQQFRYTVNTTTTDGEQDLFYMYKDRTIYQRKNFVGEDGMIDLNTTYDGIFRLDERQHRPIFLTIPTMLTFHTKYYGYTRYFGRAGLRNSFIISNRANDTGMRYELNPQNQLVPTGEDVTTMNDMEPQDEINFYQGALGLSGGVEWKFSGNVSLVGEVAYYHGFTPMFKGDAVFGSDDKNKSLFNQNNDNSLSFRSFDAKQRQLMLKVSILF</sequence>
<protein>
    <submittedName>
        <fullName evidence="3">Outer membrane protein beta-barrel domain-containing protein</fullName>
    </submittedName>
</protein>
<gene>
    <name evidence="3" type="ORF">SAMN05216474_3039</name>
</gene>
<dbReference type="AlphaFoldDB" id="A0A1I7BRY6"/>
<dbReference type="OrthoDB" id="1466992at2"/>
<keyword evidence="1" id="KW-0732">Signal</keyword>
<name>A0A1I7BRY6_9FLAO</name>
<dbReference type="InterPro" id="IPR025665">
    <property type="entry name" value="Beta-barrel_OMP_2"/>
</dbReference>